<evidence type="ECO:0000256" key="5">
    <source>
        <dbReference type="SAM" id="MobiDB-lite"/>
    </source>
</evidence>
<dbReference type="InterPro" id="IPR007320">
    <property type="entry name" value="PDCD2_C"/>
</dbReference>
<reference evidence="10 11" key="1">
    <citation type="journal article" date="2019" name="Philos. Trans. R. Soc. Lond., B, Biol. Sci.">
        <title>Ant behaviour and brain gene expression of defending hosts depend on the ecological success of the intruding social parasite.</title>
        <authorList>
            <person name="Kaur R."/>
            <person name="Stoldt M."/>
            <person name="Jongepier E."/>
            <person name="Feldmeyer B."/>
            <person name="Menzel F."/>
            <person name="Bornberg-Bauer E."/>
            <person name="Foitzik S."/>
        </authorList>
    </citation>
    <scope>NUCLEOTIDE SEQUENCE [LARGE SCALE GENOMIC DNA]</scope>
    <source>
        <tissue evidence="10">Whole body</tissue>
    </source>
</reference>
<dbReference type="InterPro" id="IPR026069">
    <property type="entry name" value="Fuzzy"/>
</dbReference>
<gene>
    <name evidence="10" type="ORF">DBV15_01584</name>
</gene>
<keyword evidence="3" id="KW-0963">Cytoplasm</keyword>
<dbReference type="Pfam" id="PF19038">
    <property type="entry name" value="Fuz_longin_3"/>
    <property type="match status" value="1"/>
</dbReference>
<feature type="domain" description="FUZ/MON1/HPS1 third Longin" evidence="9">
    <location>
        <begin position="314"/>
        <end position="432"/>
    </location>
</feature>
<dbReference type="AlphaFoldDB" id="A0A4S2KTN7"/>
<dbReference type="InterPro" id="IPR043971">
    <property type="entry name" value="FUZ/MON1/HPS1_longin_2"/>
</dbReference>
<dbReference type="GO" id="GO:0005856">
    <property type="term" value="C:cytoskeleton"/>
    <property type="evidence" value="ECO:0007669"/>
    <property type="project" value="UniProtKB-SubCell"/>
</dbReference>
<evidence type="ECO:0000259" key="7">
    <source>
        <dbReference type="Pfam" id="PF19036"/>
    </source>
</evidence>
<evidence type="ECO:0000259" key="6">
    <source>
        <dbReference type="Pfam" id="PF04194"/>
    </source>
</evidence>
<dbReference type="Pfam" id="PF04194">
    <property type="entry name" value="PDCD2_C"/>
    <property type="match status" value="1"/>
</dbReference>
<dbReference type="EMBL" id="QBLH01001083">
    <property type="protein sequence ID" value="TGZ53231.1"/>
    <property type="molecule type" value="Genomic_DNA"/>
</dbReference>
<dbReference type="Pfam" id="PF19037">
    <property type="entry name" value="Fuz_longin_2"/>
    <property type="match status" value="1"/>
</dbReference>
<keyword evidence="4" id="KW-0206">Cytoskeleton</keyword>
<dbReference type="PANTHER" id="PTHR13559">
    <property type="entry name" value="INTRACELLULAR TRAFFIC PROTEIN-RELATED"/>
    <property type="match status" value="1"/>
</dbReference>
<dbReference type="Proteomes" id="UP000310200">
    <property type="component" value="Unassembled WGS sequence"/>
</dbReference>
<evidence type="ECO:0000256" key="2">
    <source>
        <dbReference type="ARBA" id="ARBA00008550"/>
    </source>
</evidence>
<feature type="domain" description="FUZ/MON1/HPS1 first Longin" evidence="7">
    <location>
        <begin position="6"/>
        <end position="127"/>
    </location>
</feature>
<feature type="region of interest" description="Disordered" evidence="5">
    <location>
        <begin position="637"/>
        <end position="671"/>
    </location>
</feature>
<feature type="domain" description="FUZ/MON1/HPS1 second Longin" evidence="8">
    <location>
        <begin position="193"/>
        <end position="286"/>
    </location>
</feature>
<dbReference type="GO" id="GO:0005737">
    <property type="term" value="C:cytoplasm"/>
    <property type="evidence" value="ECO:0007669"/>
    <property type="project" value="InterPro"/>
</dbReference>
<evidence type="ECO:0000313" key="10">
    <source>
        <dbReference type="EMBL" id="TGZ53231.1"/>
    </source>
</evidence>
<proteinExistence type="inferred from homology"/>
<evidence type="ECO:0000259" key="9">
    <source>
        <dbReference type="Pfam" id="PF19038"/>
    </source>
</evidence>
<keyword evidence="11" id="KW-1185">Reference proteome</keyword>
<dbReference type="Pfam" id="PF19036">
    <property type="entry name" value="Fuz_longin_1"/>
    <property type="match status" value="1"/>
</dbReference>
<evidence type="ECO:0000256" key="3">
    <source>
        <dbReference type="ARBA" id="ARBA00022490"/>
    </source>
</evidence>
<sequence length="880" mass="99581">MLMSAHVMCLTSSGGIPLFSRQKGDSDTMTFSKIASLNGVHMFLKSHDITLLSTDLPDVTVAWKEFEQCIILIAIASGVTKYVLDKFLDATFGAMILFTGIDEIKNTKNIERLKKDMRLCSPIIDRLMDCLNIGDKISTKTDMINMTECIISSESHLLQVPEIFLYKCNMKLHMILNEYAFKTCLEGFMECLDSMYGCVLVHGCVAAATEGWWSLDPVERKLLTIAIASESICTTRDIPVFLPRKSPNVAFRLVSVTLINHVEVLALCGPNPELTEIERFAVQCWKSNMDTLCTVEQCYPRNLPTSVSLDSETLGFLLANYKTEKFVLGRNSQCAKNRVTGSHRLDILRTFYHQAVETFALSREHEESNDERVTASTWKFIGAKETYLCSEYHKCHAVKHGDNILCVLYTSAIPTHTTRLISQKIVKMILSDKQTYWRCAKLWDERFFYHERHVHVYSVRAVYAALRQIYLGYEDEYVADKHRSLLNFTTNKIGGHPNCNGKSTLSSPQCRLCGLYQLLALQLYAPLDNSKYHRTLYIFACINSNCWNQNESWTCLRIQHLEDEAKTSVLDSGSVNVPSTTAWLSDADDWGDNVNDNASEQNGNNMLENDPLQFHFSLHKEIDQDIREELSVLRVDDPNANSPASVDSPISGGAVGRLDSPQASAEIDGDESEVVCIDTPTRPQCDLVSLLHEVTPLPLQITNAETKCSFVEIFLSVDEEDRGTDVSQHVRDLLVEYQHSNPDASTKFTPESGNPKTIETDVEKYEKSIPKHGDEMFHNFLCRIQRNPGQLLRYSRDNSAPLLLYPLSGCIGKCRHCGDEMIFELQILPTIIPKLILNPRSERNFQIEFGTVLIYTCVRSCWSATDSHREEHVVVQAERL</sequence>
<comment type="similarity">
    <text evidence="2">Belongs to the fuzzy family.</text>
</comment>
<evidence type="ECO:0000313" key="11">
    <source>
        <dbReference type="Proteomes" id="UP000310200"/>
    </source>
</evidence>
<evidence type="ECO:0000256" key="4">
    <source>
        <dbReference type="ARBA" id="ARBA00023212"/>
    </source>
</evidence>
<protein>
    <recommendedName>
        <fullName evidence="12">Programmed cell death protein 2-like protein</fullName>
    </recommendedName>
</protein>
<evidence type="ECO:0008006" key="12">
    <source>
        <dbReference type="Google" id="ProtNLM"/>
    </source>
</evidence>
<name>A0A4S2KTN7_9HYME</name>
<comment type="caution">
    <text evidence="10">The sequence shown here is derived from an EMBL/GenBank/DDBJ whole genome shotgun (WGS) entry which is preliminary data.</text>
</comment>
<dbReference type="STRING" id="300112.A0A4S2KTN7"/>
<dbReference type="InterPro" id="IPR043970">
    <property type="entry name" value="FUZ/MON1/HPS1_longin_3"/>
</dbReference>
<dbReference type="GO" id="GO:0016192">
    <property type="term" value="P:vesicle-mediated transport"/>
    <property type="evidence" value="ECO:0007669"/>
    <property type="project" value="InterPro"/>
</dbReference>
<dbReference type="PANTHER" id="PTHR13559:SF1">
    <property type="entry name" value="PROTEIN FUZZY HOMOLOG"/>
    <property type="match status" value="1"/>
</dbReference>
<accession>A0A4S2KTN7</accession>
<comment type="subcellular location">
    <subcellularLocation>
        <location evidence="1">Cytoplasm</location>
        <location evidence="1">Cytoskeleton</location>
    </subcellularLocation>
</comment>
<evidence type="ECO:0000259" key="8">
    <source>
        <dbReference type="Pfam" id="PF19037"/>
    </source>
</evidence>
<evidence type="ECO:0000256" key="1">
    <source>
        <dbReference type="ARBA" id="ARBA00004245"/>
    </source>
</evidence>
<feature type="domain" description="Programmed cell death protein 2 C-terminal" evidence="6">
    <location>
        <begin position="774"/>
        <end position="876"/>
    </location>
</feature>
<organism evidence="10 11">
    <name type="scientific">Temnothorax longispinosus</name>
    <dbReference type="NCBI Taxonomy" id="300112"/>
    <lineage>
        <taxon>Eukaryota</taxon>
        <taxon>Metazoa</taxon>
        <taxon>Ecdysozoa</taxon>
        <taxon>Arthropoda</taxon>
        <taxon>Hexapoda</taxon>
        <taxon>Insecta</taxon>
        <taxon>Pterygota</taxon>
        <taxon>Neoptera</taxon>
        <taxon>Endopterygota</taxon>
        <taxon>Hymenoptera</taxon>
        <taxon>Apocrita</taxon>
        <taxon>Aculeata</taxon>
        <taxon>Formicoidea</taxon>
        <taxon>Formicidae</taxon>
        <taxon>Myrmicinae</taxon>
        <taxon>Temnothorax</taxon>
    </lineage>
</organism>
<dbReference type="GO" id="GO:1905515">
    <property type="term" value="P:non-motile cilium assembly"/>
    <property type="evidence" value="ECO:0007669"/>
    <property type="project" value="TreeGrafter"/>
</dbReference>
<dbReference type="InterPro" id="IPR043972">
    <property type="entry name" value="FUZ/MON1/HPS1_longin_1"/>
</dbReference>